<dbReference type="InterPro" id="IPR015422">
    <property type="entry name" value="PyrdxlP-dep_Trfase_small"/>
</dbReference>
<dbReference type="Proteomes" id="UP001163105">
    <property type="component" value="Unassembled WGS sequence"/>
</dbReference>
<dbReference type="PANTHER" id="PTHR14237">
    <property type="entry name" value="MOLYBDOPTERIN COFACTOR SULFURASE MOSC"/>
    <property type="match status" value="1"/>
</dbReference>
<dbReference type="Pfam" id="PF00266">
    <property type="entry name" value="Aminotran_5"/>
    <property type="match status" value="1"/>
</dbReference>
<proteinExistence type="predicted"/>
<name>A0AB34G3H0_9HYPO</name>
<dbReference type="SUPFAM" id="SSF53383">
    <property type="entry name" value="PLP-dependent transferases"/>
    <property type="match status" value="1"/>
</dbReference>
<keyword evidence="3" id="KW-1185">Reference proteome</keyword>
<evidence type="ECO:0000313" key="3">
    <source>
        <dbReference type="Proteomes" id="UP001163105"/>
    </source>
</evidence>
<protein>
    <submittedName>
        <fullName evidence="2">Cysteine desulfurase</fullName>
    </submittedName>
</protein>
<dbReference type="PANTHER" id="PTHR14237:SF19">
    <property type="entry name" value="MITOCHONDRIAL AMIDOXIME REDUCING COMPONENT 1"/>
    <property type="match status" value="1"/>
</dbReference>
<reference evidence="2" key="1">
    <citation type="submission" date="2023-01" db="EMBL/GenBank/DDBJ databases">
        <title>The growth and conidiation of Purpureocillium lavendulum are regulated by nitrogen source and histone H3K14 acetylation.</title>
        <authorList>
            <person name="Tang P."/>
            <person name="Han J."/>
            <person name="Zhang C."/>
            <person name="Tang P."/>
            <person name="Qi F."/>
            <person name="Zhang K."/>
            <person name="Liang L."/>
        </authorList>
    </citation>
    <scope>NUCLEOTIDE SEQUENCE</scope>
    <source>
        <strain evidence="2">YMF1.00683</strain>
    </source>
</reference>
<comment type="caution">
    <text evidence="2">The sequence shown here is derived from an EMBL/GenBank/DDBJ whole genome shotgun (WGS) entry which is preliminary data.</text>
</comment>
<evidence type="ECO:0000313" key="2">
    <source>
        <dbReference type="EMBL" id="KAJ6445262.1"/>
    </source>
</evidence>
<organism evidence="2 3">
    <name type="scientific">Purpureocillium lavendulum</name>
    <dbReference type="NCBI Taxonomy" id="1247861"/>
    <lineage>
        <taxon>Eukaryota</taxon>
        <taxon>Fungi</taxon>
        <taxon>Dikarya</taxon>
        <taxon>Ascomycota</taxon>
        <taxon>Pezizomycotina</taxon>
        <taxon>Sordariomycetes</taxon>
        <taxon>Hypocreomycetidae</taxon>
        <taxon>Hypocreales</taxon>
        <taxon>Ophiocordycipitaceae</taxon>
        <taxon>Purpureocillium</taxon>
    </lineage>
</organism>
<feature type="domain" description="Aminotransferase class V" evidence="1">
    <location>
        <begin position="62"/>
        <end position="456"/>
    </location>
</feature>
<dbReference type="Gene3D" id="3.40.640.10">
    <property type="entry name" value="Type I PLP-dependent aspartate aminotransferase-like (Major domain)"/>
    <property type="match status" value="1"/>
</dbReference>
<dbReference type="AlphaFoldDB" id="A0AB34G3H0"/>
<dbReference type="InterPro" id="IPR000192">
    <property type="entry name" value="Aminotrans_V_dom"/>
</dbReference>
<sequence length="480" mass="52376">MTNILGTFPEYLLTGKLDEIRAKEYSYLDEQNHIYVDYTGAGLPARRQYHAHKARLDGATFGNPHSVNPTSHSATVLVEMTRKRVLSYLNASPDEYQVIFTPNATGAAKLVGEAYPFRKGSKLVLSSDNHNSVIGLREFAGRAGSRTSYVPVQAPDLRIATSAITTALPRRKNWRLKKSSSARRGLFAYPAQSNFSGVRHPLSWVSLAQERGYDVLLDVAAYLPTCALDLSTVRPDFVILSWYKLFGFPTGVGCLIARHDAMARLRRPYFAGGTVEAVTIGVPWHKMAANESAYEDGTLNYLSIPDVHIGLDWLSSIGMELIGARVRCLTGWLIKCLLTLRHTNGEPMAIIYGPTELRSRGGTVAFNLLDKTGKIVDDRLVAKESSAARISLRTGCFCNPGAGETALGIGAGTLSGIIRAKPNTAEEFWNLSGLPSGGAIRVSFGIASTVRDVDYLVAFLIKAYRDRETNTDGLPPRGSC</sequence>
<gene>
    <name evidence="2" type="primary">ABA3</name>
    <name evidence="2" type="ORF">O9K51_00021</name>
</gene>
<accession>A0AB34G3H0</accession>
<dbReference type="Gene3D" id="3.90.1150.10">
    <property type="entry name" value="Aspartate Aminotransferase, domain 1"/>
    <property type="match status" value="1"/>
</dbReference>
<dbReference type="InterPro" id="IPR015424">
    <property type="entry name" value="PyrdxlP-dep_Trfase"/>
</dbReference>
<evidence type="ECO:0000259" key="1">
    <source>
        <dbReference type="Pfam" id="PF00266"/>
    </source>
</evidence>
<dbReference type="InterPro" id="IPR015421">
    <property type="entry name" value="PyrdxlP-dep_Trfase_major"/>
</dbReference>
<dbReference type="EMBL" id="JAQHRD010000001">
    <property type="protein sequence ID" value="KAJ6445262.1"/>
    <property type="molecule type" value="Genomic_DNA"/>
</dbReference>